<dbReference type="EC" id="2.3.1.111" evidence="9"/>
<dbReference type="GO" id="GO:0031177">
    <property type="term" value="F:phosphopantetheine binding"/>
    <property type="evidence" value="ECO:0007669"/>
    <property type="project" value="InterPro"/>
</dbReference>
<dbReference type="Gene3D" id="3.40.50.720">
    <property type="entry name" value="NAD(P)-binding Rossmann-like Domain"/>
    <property type="match status" value="2"/>
</dbReference>
<dbReference type="GO" id="GO:0004312">
    <property type="term" value="F:fatty acid synthase activity"/>
    <property type="evidence" value="ECO:0007669"/>
    <property type="project" value="TreeGrafter"/>
</dbReference>
<feature type="domain" description="Ketosynthase family 3 (KS3)" evidence="7">
    <location>
        <begin position="710"/>
        <end position="1150"/>
    </location>
</feature>
<dbReference type="Pfam" id="PF00109">
    <property type="entry name" value="ketoacyl-synt"/>
    <property type="match status" value="6"/>
</dbReference>
<evidence type="ECO:0000256" key="1">
    <source>
        <dbReference type="ARBA" id="ARBA00022450"/>
    </source>
</evidence>
<dbReference type="InterPro" id="IPR001227">
    <property type="entry name" value="Ac_transferase_dom_sf"/>
</dbReference>
<dbReference type="SMART" id="SM00822">
    <property type="entry name" value="PKS_KR"/>
    <property type="match status" value="1"/>
</dbReference>
<dbReference type="GO" id="GO:0047879">
    <property type="term" value="F:erythronolide synthase activity"/>
    <property type="evidence" value="ECO:0007669"/>
    <property type="project" value="UniProtKB-EC"/>
</dbReference>
<protein>
    <submittedName>
        <fullName evidence="9">Type I fatty acid synthase, putative</fullName>
        <ecNumber evidence="9">2.3.1.111</ecNumber>
        <ecNumber evidence="9">2.3.1.94</ecNumber>
    </submittedName>
</protein>
<evidence type="ECO:0000256" key="3">
    <source>
        <dbReference type="ARBA" id="ARBA00022679"/>
    </source>
</evidence>
<dbReference type="SUPFAM" id="SSF52151">
    <property type="entry name" value="FabD/lysophospholipase-like"/>
    <property type="match status" value="4"/>
</dbReference>
<dbReference type="SUPFAM" id="SSF51735">
    <property type="entry name" value="NAD(P)-binding Rossmann-fold domains"/>
    <property type="match status" value="2"/>
</dbReference>
<dbReference type="SMART" id="SM01294">
    <property type="entry name" value="PKS_PP_betabranch"/>
    <property type="match status" value="1"/>
</dbReference>
<dbReference type="SMART" id="SM00823">
    <property type="entry name" value="PKS_PP"/>
    <property type="match status" value="3"/>
</dbReference>
<dbReference type="InterPro" id="IPR009081">
    <property type="entry name" value="PP-bd_ACP"/>
</dbReference>
<dbReference type="InterPro" id="IPR014030">
    <property type="entry name" value="Ketoacyl_synth_N"/>
</dbReference>
<dbReference type="InterPro" id="IPR036736">
    <property type="entry name" value="ACP-like_sf"/>
</dbReference>
<keyword evidence="1" id="KW-0596">Phosphopantetheine</keyword>
<evidence type="ECO:0000256" key="5">
    <source>
        <dbReference type="SAM" id="MobiDB-lite"/>
    </source>
</evidence>
<evidence type="ECO:0000256" key="2">
    <source>
        <dbReference type="ARBA" id="ARBA00022553"/>
    </source>
</evidence>
<dbReference type="SUPFAM" id="SSF55048">
    <property type="entry name" value="Probable ACP-binding domain of malonyl-CoA ACP transacylase"/>
    <property type="match status" value="2"/>
</dbReference>
<feature type="domain" description="PKS/mFAS DH" evidence="8">
    <location>
        <begin position="1538"/>
        <end position="1854"/>
    </location>
</feature>
<dbReference type="Pfam" id="PF00550">
    <property type="entry name" value="PP-binding"/>
    <property type="match status" value="3"/>
</dbReference>
<dbReference type="SUPFAM" id="SSF47336">
    <property type="entry name" value="ACP-like"/>
    <property type="match status" value="3"/>
</dbReference>
<dbReference type="InterPro" id="IPR020806">
    <property type="entry name" value="PKS_PP-bd"/>
</dbReference>
<dbReference type="PROSITE" id="PS50075">
    <property type="entry name" value="CARRIER"/>
    <property type="match status" value="3"/>
</dbReference>
<feature type="region of interest" description="Disordered" evidence="5">
    <location>
        <begin position="687"/>
        <end position="708"/>
    </location>
</feature>
<dbReference type="Pfam" id="PF00698">
    <property type="entry name" value="Acyl_transf_1"/>
    <property type="match status" value="3"/>
</dbReference>
<dbReference type="InterPro" id="IPR050091">
    <property type="entry name" value="PKS_NRPS_Biosynth_Enz"/>
</dbReference>
<dbReference type="GeneID" id="7901416"/>
<dbReference type="GO" id="GO:0006633">
    <property type="term" value="P:fatty acid biosynthetic process"/>
    <property type="evidence" value="ECO:0007669"/>
    <property type="project" value="InterPro"/>
</dbReference>
<evidence type="ECO:0000313" key="10">
    <source>
        <dbReference type="Proteomes" id="UP000001529"/>
    </source>
</evidence>
<evidence type="ECO:0000259" key="7">
    <source>
        <dbReference type="PROSITE" id="PS52004"/>
    </source>
</evidence>
<dbReference type="InterPro" id="IPR057326">
    <property type="entry name" value="KR_dom"/>
</dbReference>
<dbReference type="InterPro" id="IPR036291">
    <property type="entry name" value="NAD(P)-bd_dom_sf"/>
</dbReference>
<dbReference type="InterPro" id="IPR020841">
    <property type="entry name" value="PKS_Beta-ketoAc_synthase_dom"/>
</dbReference>
<feature type="domain" description="Carrier" evidence="6">
    <location>
        <begin position="609"/>
        <end position="685"/>
    </location>
</feature>
<dbReference type="Pfam" id="PF08659">
    <property type="entry name" value="KR"/>
    <property type="match status" value="1"/>
</dbReference>
<dbReference type="SMART" id="SM00827">
    <property type="entry name" value="PKS_AT"/>
    <property type="match status" value="3"/>
</dbReference>
<feature type="domain" description="Ketosynthase family 3 (KS3)" evidence="7">
    <location>
        <begin position="109"/>
        <end position="437"/>
    </location>
</feature>
<dbReference type="InterPro" id="IPR016039">
    <property type="entry name" value="Thiolase-like"/>
</dbReference>
<feature type="domain" description="Ketosynthase family 3 (KS3)" evidence="7">
    <location>
        <begin position="1996"/>
        <end position="2430"/>
    </location>
</feature>
<evidence type="ECO:0000259" key="8">
    <source>
        <dbReference type="PROSITE" id="PS52019"/>
    </source>
</evidence>
<dbReference type="InterPro" id="IPR013120">
    <property type="entry name" value="FAR_NAD-bd"/>
</dbReference>
<dbReference type="GO" id="GO:0004315">
    <property type="term" value="F:3-oxoacyl-[acyl-carrier-protein] synthase activity"/>
    <property type="evidence" value="ECO:0007669"/>
    <property type="project" value="InterPro"/>
</dbReference>
<proteinExistence type="predicted"/>
<feature type="region of interest" description="C-terminal hotdog fold" evidence="4">
    <location>
        <begin position="1706"/>
        <end position="1854"/>
    </location>
</feature>
<dbReference type="Gene3D" id="3.10.129.110">
    <property type="entry name" value="Polyketide synthase dehydratase"/>
    <property type="match status" value="1"/>
</dbReference>
<dbReference type="SMART" id="SM00825">
    <property type="entry name" value="PKS_KS"/>
    <property type="match status" value="6"/>
</dbReference>
<dbReference type="VEuPathDB" id="ToxoDB:TGME49_204560"/>
<evidence type="ECO:0000313" key="9">
    <source>
        <dbReference type="EMBL" id="EPT30017.1"/>
    </source>
</evidence>
<dbReference type="Gene3D" id="3.30.70.250">
    <property type="entry name" value="Malonyl-CoA ACP transacylase, ACP-binding"/>
    <property type="match status" value="1"/>
</dbReference>
<dbReference type="PANTHER" id="PTHR43775:SF37">
    <property type="entry name" value="SI:DKEY-61P9.11"/>
    <property type="match status" value="1"/>
</dbReference>
<dbReference type="EMBL" id="KE138829">
    <property type="protein sequence ID" value="EPT30017.1"/>
    <property type="molecule type" value="Genomic_DNA"/>
</dbReference>
<dbReference type="InterPro" id="IPR013968">
    <property type="entry name" value="PKS_KR"/>
</dbReference>
<sequence>MTSDLTQALLSCLEAVTEPDSEDTPNQRTDAEYRFCAVRQDDITFAEFLNRVSVQFEVPIGPLAAKDYESFSSFVFHICELKKEKQVNVKTSSHHIIHRTNRYSTENEKASISIVGIACRLPGNAKNPGDFWTVLVEGIDAIVPIPSKRWNHKEFSEGHSERGTIYVKEGGFIDGIEKFDNGFFKISSSEARRMDPQQRMLLELSHEAFESAGLQAITDDNHKFGVFVGCSSSEWPFDAAANGYGRGEGAVVFLLERQMYSPESRCKQKSLATIRGHGTNHNGRSVSVTAPSDVAQKKLLEGVLRTASVEPQQVAYLEAHGTGTKLGDTIEFRAIKSVFSTSRSVDNPLLIGSGKSNVGHLEGCAGAVGLLKALLVLYFREVPPTLHFKKISPLIDDEGFDYQIPTKRLTLAGDRPILAGVSSFGLGGCNAHVIIESVPKDREMDALSLSRRHIWDHMEFPVFESADDGNSFGGLAMRHNVDLCNSTCNHLRRRSTSSLIGKCTLTPVSARLRRFTAFSSGDGTPGLRVQQYGTTEGSSKANEPHAITEKQISRWTRDSRKGLYVEVESMKDELERSFSLEDDNGSVTGSVQTEQTEPDQMANEVVNTVDEEAVQTLVLQTVRQILKEAVSIHRDVSLKTLGIDSLAAVEFRDSLQESLGISLPASLIFDFPTIDDVCRFLAQKLQSGDGGERRNTPTNLAQPRPSTSSETCVAVRGMSCRFPGAEDGTTESFWEMLHSDSDCIQEIPTSRFDAASIFDTDYGARDKIYVKAAGILRGADMFDNTFFKISEVEVRHLDPRQRILLEVAYDALVDSQVLGDQGLAAIDNEIVGVVIGCSGNDWNTFLQQHALSASSFSGPGTSPALLSNRVSYNLSLRGPSLTVDTACSSSLVAIDIARQLLNASQCNLALVGGVQLLLTADTFIHYCRARMLSPDCRCKTFDASANGYVRSEGCGVVLLENTHDRQVSKNTTYAWLLGSANNHVGKSASLTAPNGPAQQAVILASLRSAHLQLTSQIHLIETHGTGTSLGDPIEIGALQAVYGQGTSADTPLVLGALKSRIGHTEGAAGIAGFIKLICSLRQRIAPPNLHLKTFNPHIDISTADSSRPFLFPTKAYPLDTLMAGEKTEALLGAVSSFGFGGSNAHAIVEVPARQGPTGRDAAYAGLRGADAATEAHQPMVWLFTGQGSQYVNMAKSLYETEESFRQTVKECSAYLATEKLLPTEGPSSLEDIIYPGQDADAEEAEHLLMQTQYSQVAIFVVELALTRVLKERGLRPAAVLGHSLGEYAAAVTAGVFSWRDALRVVAVRARIMSEQDPQDGVMAACRLSAAEVQAALDSDLKNLKSVAVAADNGPRSVVVSGRRSEVEEVLSFFSISGRARFLRVSHAFHSPLMAGAVEPVSRLFERVEFSEPAIPFVSSARGRLTITNELGDSIYWGQQVAVPIKFREAIAAVESVFGSASVHFVEVGPCAVLVHLGPNCCMPSAGARHRWSFAVGDTLAKARERDVSRLVVCEAQAGSKEPGHTWHRKRFPWKASLHPLLGLREATKNEHVQEHIYQKAVPRALVKVFSEETSLGISTLPAAAVLDAMIAAAKLCSRMGSPGDDTSKAAIQLKNFRSYREMVLPEPQDCDSTNVVLNVCFRLVTERETLVIASFGSYARFPTDVDGSKGKWLPLTEATVMPVSNAKNQCPTLYALQRRFLKDETMSKQEATDTWRTAEDWGVPERFTTIRAIHRRDDEALVHLSRARTLVEEGFIVCPVIIRELFCVAGTIAKRQVPFDRDLDYAVTGVETVNSFATSQDACDSFWGHIHVLPLTSGHAQKRLANVTLYTEKGSVTVQLQAVQLHPTARVSVQREIDMQQSLLQACCHQPEGVVDPVSQSHTTRDSCHQSQSLRKTYTHDELIRLVTEACRRVIGTDSEPDVRTPLQELGIDSLGAVAFRDALEDTFHLKFPATILFDHPHLDALSHFISWRLEEKVEETEPTGISVPLSFDTMDGDVAVIGMSCRLPGSSNTASDFWQALLTTDNFVAEIPPTRFDIEEFFDPDQGAKGKMYVREGGFVDGATLFDNRYFGISAAEAHEMDPRQRLSMEVAAEAFCDAGVEQNDAASEETLVVVGKTNTDAVRVGYSQLSPFSCSGANNSILSNRISYFFGLTGPSMTIDAACASSLIAIVAGFNELTRGGCKTALIVGVNLLLSPECYIEICKATMLSPDCRCKTFDAHANGYVRSEGCCGVILKTLPRNTKTLKENAIYAWIRGAATNHVGRSASLTAPNGPAQTTLMLDTLRSARLQRVSDISVLETHGTGTSLGDPIEIGALQAVYGQGTSADTPLVLGALKSRIGHTEGAAGIAGFIKLICSLRQRIAPPNLHLKTFNPHIDISTADSSRPFLFPTKAYPLDTLMTGEKTEALLGAVSSFGFGGSNAHAIVEVPARQGPTGRDAAYAGLRGADAATEAHQPMVWLFTGQGSQYVNMAKSLYETEESFRQTVKECSAYLATEKLLPTEGPSSLEDIVYPGQDTDAEEAEHLLMQTQYSQVAIFVVELALTRVLKERGLRPAAVLGHSLGEYAAAVTAGVFSWRDALRVVAVRARIMSVTVRMRDERSSRQAAGPEMHQESAFASMAPDELRALIQATVSGAAKQVLGTAEEPPADAPLQALGIDSLGAVEFRNAVQDAFDIRLSATLLFDYPSVQAVSDHLWSMVRAKTAIDTSSRGDDQLASAAVLQDAGVSIAVVGMACRLPGSVNDLEAFEEMLLTFQDCIQEIPPSRFSIEEVYDPDPDAKGKIYVREGGFIDGAELFDNRFFGISDAEAREMDPRQRISLEVSYEALVDAGYSREDLLGSPIGVFVGAMNHDKLHDSMMHANSLTATGAAVSILANRLSFAYGLTSSSLTVDTACSSSLVAIDIANKDLLLRVCDGGLVVGTNVISTPQHFLDTSRSRMLSRDCRCKTFDASANGYVRAEGCCALILQRTSTPQTHTRIYAALAGTASNHVGRSASLTAPNGPAQQAVIRAALRSANVNSPLSVAVVETHGTGTSLGDPIEIGALQAVYGQGTSADTPLVLGALKSRIGHTEGAAGIAGFIKLICSLRQRIAPPNLHLKTFNPHIDISTADSSRPFLFPTKAYPLDTLMTGEKTEALLGAVSSFGFGGSNAHAIVEVPARQGPTGRDAAYAGLRGADAATEAHQPMVWLFTGQGSQYVNMAKSLYETEESFRQTVKECSAYLATEKLLPTEGPSSLEDIAVSDHLWSMVRAKTAIDTSSRGDDQLASAAVLQDAGVSIAVVGMACRLPGSVNDLEAFEEMLLTFQDCIQEIPPSRFSIEEVYDPDPDAKGKIYVREGGFIDGAELFDNRFFGISDAEAREMDPRQRISLEVSYEALVDAGYSREDLLGSPIGVFVGAMNHDKLYDDLRQLTSYSGTSTALAILANRLSYSFGLVGPSVTIDTACSSSLVAAEYATLCVACGRSRQAVVHGINVIPKVEGANVNSPLSVAVVETHGTGTSLGDPIEIGALQAVYGQGTSADTPLVLGALKSRIGHTEGAAGIAGFIKLICSLRQRIAPPNLHLKTFNPHIDISTADSSRPFLFPTKAYPLDTLMTGEKTEALLGAVSSFGFGGSNAHAIVEVPARQGPTGRDAAYAGLRGADAATEAHQPMVWLFTGQGSQYVNMAKSLYETEESFRQTVKECSAYLATEKLLPTEGPSSLEDIVYPGQDTDAEEAEHLLMQTQYSQVAIFVVELALTRVLKERGLRPAAVLGHSLGEYAAAVTAGVFSWRDALRVVAVRARIMSEQDPQDGVMAACRLSAAEVQAALDSDLKNLKSVAVAADNGPRSVVVSGRRSEVEEVLSFFSISGRARFLRVSHAFHSPLMAGAVEPVSRLFERVEFSEPAIPFISTVLGRLAVGSELSDALYWSEQITKSVRFREAVVAAFGGAVAGLSAVEHMAEVLLSLKRMGLDTSRVCGLGAISSMETLQNLVQGGTWAGMLVVSGLWATVSAVESLTETAHILRHYACLSTEIEVPVLAVVTRGAQRSVVSPETFGQRERPTLESVPQQNQVFGHLEDEVPVHAGLLAFCRTLRLEMGRCCRRFKPFLYFDTDRLHPRQSKESLDYRLGAVLKWLSRNDVPASFSEQIRPDSDTLREWDIVIRKQSYFVPRVAPVLLKQPSTTAAGRIQKAKSYIVTGGLGGIGIVVASWLLRQGAGRIFLWSRRGVPTDDVKETNQWCELNAAMETGRIQTVSCDVSEIEQVRHSIVLAVTDSILGGIFHCAGTEGKGKLQDVSQQDIADVNALQEALKIKLPASLLVEYACLKDIIQFIMENCFSDAARSTSDLVPLVTREPAANDQGFAVVGMGCRIPKNATTTEEFWDMLLHEIDAVCEIPMDRFNIDAFYDPDPEQDKCYTREAALLDHPDFFDNTFFNLSDQEVLAIDPQQRVLLEVAYEALFEAGFTKEALLGKDFGVFCAAYNNDFQFTNLTQGKATMCVFDKGEGRGRIPSLGEAAGYPEPGGFMCFIPNRISYSFGLTGPSIGIDAACASSLVAFDAAVTKLKRGACSGALVGGVNIILSPTFFLGGCKAHQFSRAGRCKTFDCNADGLVRGEGCGAAFLLPLDAARETGAFVHAVVRGSATCHYGRSSQITSPNTRALTRVLRLSLQDASTAPSLVRYYEAHGTATVLGDVIEMSAVKDVFQTGRNAAAPLHMGTVHNNIGHLDAAAGIVAFLKTVLCLKHRFVPANIHFKSLHPDIHGIDTQLIKYTRESHSIMTDDVATGVRKTIFGANLAYGMGGSVAAIITESGDEEADRRSLKAAPRHVWNHRRFPLNTQKFVYLMGAMGQISMDDMPTPQSDVIHVMKRLSATALNVAFMRKLSPSTCAAGSIRSVFLTGATGFIGSQVLFHLLQVKRQDPKLGTEDKKLTIYCLVRARDRAHGIYRIRDSLVGRGIEWKHEFDQQVIPVIGNLEEGENMGLGPKQMQYLEQTVDAVYHAADYVNFAAPYDALRKSNVLSLIPILKLCTTYVAKPLHLVSNFAHHLQYFAGFSEDLNIAVDETVSPPLSPASIDRLEQQMPAGIIGYPWTKWAVEEIIGRMKDVLHERCEEEGQRVSMEESEKKDILSKFQVTVYRLPNSCVYYNNGYTNFANASLSLVLASAQERMIPPGVLPVGAPFLTTPVDLITGILVKLSMTERKRHHVYHLVSLRVARRKHVVQAIKWLFPDSVECTADELFRRIDENKENSPAHPLRAAMRFWRRYWYSSDTDRDSPFPVAVNNVEDDLPGVMATFPSLADTWLRMASYCVKNYHMVRHPVTLAISFERLKKAIAGITKQRIDELALPSQTQELLNETCSTEDTTDIAAVKALVEHANLRKYDDCAVSDVPDPRARA</sequence>
<keyword evidence="9" id="KW-0012">Acyltransferase</keyword>
<dbReference type="InterPro" id="IPR042104">
    <property type="entry name" value="PKS_dehydratase_sf"/>
</dbReference>
<dbReference type="Pfam" id="PF02801">
    <property type="entry name" value="Ketoacyl-synt_C"/>
    <property type="match status" value="6"/>
</dbReference>
<dbReference type="InterPro" id="IPR014043">
    <property type="entry name" value="Acyl_transferase_dom"/>
</dbReference>
<reference evidence="9" key="1">
    <citation type="submission" date="2013-04" db="EMBL/GenBank/DDBJ databases">
        <authorList>
            <person name="Sibley D."/>
            <person name="Venepally P."/>
            <person name="Karamycheva S."/>
            <person name="Hadjithomas M."/>
            <person name="Khan A."/>
            <person name="Brunk B."/>
            <person name="Roos D."/>
            <person name="Caler E."/>
            <person name="Lorenzi H."/>
        </authorList>
    </citation>
    <scope>NUCLEOTIDE SEQUENCE [LARGE SCALE GENOMIC DNA]</scope>
    <source>
        <strain evidence="9">ME49</strain>
    </source>
</reference>
<evidence type="ECO:0000259" key="6">
    <source>
        <dbReference type="PROSITE" id="PS50075"/>
    </source>
</evidence>
<dbReference type="OrthoDB" id="329835at2759"/>
<accession>S8F5N9</accession>
<feature type="domain" description="Ketosynthase family 3 (KS3)" evidence="7">
    <location>
        <begin position="4338"/>
        <end position="4788"/>
    </location>
</feature>
<dbReference type="InterPro" id="IPR016035">
    <property type="entry name" value="Acyl_Trfase/lysoPLipase"/>
</dbReference>
<dbReference type="RefSeq" id="XP_018637297.1">
    <property type="nucleotide sequence ID" value="XM_018779311.1"/>
</dbReference>
<dbReference type="PANTHER" id="PTHR43775">
    <property type="entry name" value="FATTY ACID SYNTHASE"/>
    <property type="match status" value="1"/>
</dbReference>
<dbReference type="SUPFAM" id="SSF53901">
    <property type="entry name" value="Thiolase-like"/>
    <property type="match status" value="8"/>
</dbReference>
<organism evidence="9 10">
    <name type="scientific">Toxoplasma gondii (strain ATCC 50611 / Me49)</name>
    <dbReference type="NCBI Taxonomy" id="508771"/>
    <lineage>
        <taxon>Eukaryota</taxon>
        <taxon>Sar</taxon>
        <taxon>Alveolata</taxon>
        <taxon>Apicomplexa</taxon>
        <taxon>Conoidasida</taxon>
        <taxon>Coccidia</taxon>
        <taxon>Eucoccidiorida</taxon>
        <taxon>Eimeriorina</taxon>
        <taxon>Sarcocystidae</taxon>
        <taxon>Toxoplasma</taxon>
    </lineage>
</organism>
<name>S8F5N9_TOXGM</name>
<dbReference type="InterPro" id="IPR014031">
    <property type="entry name" value="Ketoacyl_synth_C"/>
</dbReference>
<gene>
    <name evidence="9" type="ORF">TGME49_204560</name>
</gene>
<feature type="domain" description="Carrier" evidence="6">
    <location>
        <begin position="1898"/>
        <end position="1974"/>
    </location>
</feature>
<dbReference type="PROSITE" id="PS52004">
    <property type="entry name" value="KS3_2"/>
    <property type="match status" value="6"/>
</dbReference>
<dbReference type="EC" id="2.3.1.94" evidence="9"/>
<dbReference type="PROSITE" id="PS00606">
    <property type="entry name" value="KS3_1"/>
    <property type="match status" value="3"/>
</dbReference>
<dbReference type="InterPro" id="IPR018201">
    <property type="entry name" value="Ketoacyl_synth_AS"/>
</dbReference>
<dbReference type="Gene3D" id="3.40.47.10">
    <property type="match status" value="8"/>
</dbReference>
<dbReference type="InterPro" id="IPR016036">
    <property type="entry name" value="Malonyl_transacylase_ACP-bd"/>
</dbReference>
<dbReference type="Gene3D" id="1.10.1200.10">
    <property type="entry name" value="ACP-like"/>
    <property type="match status" value="3"/>
</dbReference>
<comment type="caution">
    <text evidence="4">Lacks conserved residue(s) required for the propagation of feature annotation.</text>
</comment>
<dbReference type="KEGG" id="tgo:TGME49_204560"/>
<dbReference type="EMBL" id="CM002041">
    <property type="protein sequence ID" value="EPT30017.1"/>
    <property type="molecule type" value="Genomic_DNA"/>
</dbReference>
<keyword evidence="3 9" id="KW-0808">Transferase</keyword>
<dbReference type="CDD" id="cd00833">
    <property type="entry name" value="PKS"/>
    <property type="match status" value="6"/>
</dbReference>
<feature type="compositionally biased region" description="Polar residues" evidence="5">
    <location>
        <begin position="696"/>
        <end position="708"/>
    </location>
</feature>
<feature type="domain" description="Carrier" evidence="6">
    <location>
        <begin position="2625"/>
        <end position="2701"/>
    </location>
</feature>
<feature type="domain" description="Ketosynthase family 3 (KS3)" evidence="7">
    <location>
        <begin position="2727"/>
        <end position="3158"/>
    </location>
</feature>
<evidence type="ECO:0000256" key="4">
    <source>
        <dbReference type="PROSITE-ProRule" id="PRU01363"/>
    </source>
</evidence>
<dbReference type="PROSITE" id="PS52019">
    <property type="entry name" value="PKS_MFAS_DH"/>
    <property type="match status" value="1"/>
</dbReference>
<dbReference type="InterPro" id="IPR049900">
    <property type="entry name" value="PKS_mFAS_DH"/>
</dbReference>
<dbReference type="Pfam" id="PF07993">
    <property type="entry name" value="NAD_binding_4"/>
    <property type="match status" value="1"/>
</dbReference>
<feature type="domain" description="Ketosynthase family 3 (KS3)" evidence="7">
    <location>
        <begin position="3276"/>
        <end position="3622"/>
    </location>
</feature>
<keyword evidence="10" id="KW-1185">Reference proteome</keyword>
<dbReference type="GO" id="GO:0050111">
    <property type="term" value="F:mycocerosate synthase activity"/>
    <property type="evidence" value="ECO:0007669"/>
    <property type="project" value="UniProtKB-EC"/>
</dbReference>
<feature type="region of interest" description="N-terminal hotdog fold" evidence="4">
    <location>
        <begin position="1538"/>
        <end position="1687"/>
    </location>
</feature>
<dbReference type="Proteomes" id="UP000001529">
    <property type="component" value="Chromosome VIIa"/>
</dbReference>
<dbReference type="Gene3D" id="3.40.366.10">
    <property type="entry name" value="Malonyl-Coenzyme A Acyl Carrier Protein, domain 2"/>
    <property type="match status" value="4"/>
</dbReference>
<keyword evidence="2" id="KW-0597">Phosphoprotein</keyword>